<gene>
    <name evidence="1" type="ORF">J8C06_11745</name>
</gene>
<accession>A0ABX8BBZ7</accession>
<evidence type="ECO:0000313" key="2">
    <source>
        <dbReference type="Proteomes" id="UP000676506"/>
    </source>
</evidence>
<dbReference type="InterPro" id="IPR037217">
    <property type="entry name" value="Trp/Indoleamine_2_3_dOase-like"/>
</dbReference>
<sequence>MTRPALTYWDYVKLDAIHNLQSERQTECYDEVMFIAVHQHFEFWFAQVIRDLREIIRQLTGAPPEVASAAALLHRCNLEFGLATQGFDVMKTLTRESFLAFRGALQHTSGLQSVQLTVIELLVGREAGELYHHRIDGPGMRDFLARYGGPDGLLSAVLAEVRQTGNLRQAYDRVAAVAQPAELAALQRELVTLDRQLADWRRRHAETAAKVLGRDFSESAGTVGNTHSCRDNLEIGKQHTRRYFADLDDQFTALAQETSA</sequence>
<dbReference type="PANTHER" id="PTHR10138">
    <property type="entry name" value="TRYPTOPHAN 2,3-DIOXYGENASE"/>
    <property type="match status" value="1"/>
</dbReference>
<dbReference type="PANTHER" id="PTHR10138:SF0">
    <property type="entry name" value="TRYPTOPHAN 2,3-DIOXYGENASE"/>
    <property type="match status" value="1"/>
</dbReference>
<name>A0ABX8BBZ7_9BACT</name>
<dbReference type="Gene3D" id="1.20.58.480">
    <property type="match status" value="1"/>
</dbReference>
<evidence type="ECO:0000313" key="1">
    <source>
        <dbReference type="EMBL" id="QUW04462.1"/>
    </source>
</evidence>
<dbReference type="Pfam" id="PF03301">
    <property type="entry name" value="Trp_dioxygenase"/>
    <property type="match status" value="1"/>
</dbReference>
<dbReference type="Proteomes" id="UP000676506">
    <property type="component" value="Chromosome 2"/>
</dbReference>
<reference evidence="1 2" key="1">
    <citation type="submission" date="2021-03" db="EMBL/GenBank/DDBJ databases">
        <title>Genomic and phenotypic characterization of Chloracidobacterium isolates provides evidence for multiple species.</title>
        <authorList>
            <person name="Saini M.K."/>
            <person name="Costas A.M.G."/>
            <person name="Tank M."/>
            <person name="Bryant D.A."/>
        </authorList>
    </citation>
    <scope>NUCLEOTIDE SEQUENCE [LARGE SCALE GENOMIC DNA]</scope>
    <source>
        <strain evidence="1 2">BV2-C</strain>
    </source>
</reference>
<dbReference type="SUPFAM" id="SSF140959">
    <property type="entry name" value="Indolic compounds 2,3-dioxygenase-like"/>
    <property type="match status" value="1"/>
</dbReference>
<dbReference type="EMBL" id="CP072649">
    <property type="protein sequence ID" value="QUW04462.1"/>
    <property type="molecule type" value="Genomic_DNA"/>
</dbReference>
<evidence type="ECO:0008006" key="3">
    <source>
        <dbReference type="Google" id="ProtNLM"/>
    </source>
</evidence>
<organism evidence="1 2">
    <name type="scientific">Chloracidobacterium validum</name>
    <dbReference type="NCBI Taxonomy" id="2821543"/>
    <lineage>
        <taxon>Bacteria</taxon>
        <taxon>Pseudomonadati</taxon>
        <taxon>Acidobacteriota</taxon>
        <taxon>Terriglobia</taxon>
        <taxon>Terriglobales</taxon>
        <taxon>Acidobacteriaceae</taxon>
        <taxon>Chloracidobacterium</taxon>
    </lineage>
</organism>
<proteinExistence type="predicted"/>
<dbReference type="InterPro" id="IPR004981">
    <property type="entry name" value="Trp_2_3_dOase"/>
</dbReference>
<protein>
    <recommendedName>
        <fullName evidence="3">Tryptophan 2,3-dioxygenase</fullName>
    </recommendedName>
</protein>
<keyword evidence="2" id="KW-1185">Reference proteome</keyword>